<dbReference type="Gene3D" id="1.10.530.10">
    <property type="match status" value="1"/>
</dbReference>
<feature type="domain" description="Transglycosylase SLT" evidence="2">
    <location>
        <begin position="78"/>
        <end position="188"/>
    </location>
</feature>
<accession>A0A937DDI9</accession>
<organism evidence="3 4">
    <name type="scientific">Aquimarina mytili</name>
    <dbReference type="NCBI Taxonomy" id="874423"/>
    <lineage>
        <taxon>Bacteria</taxon>
        <taxon>Pseudomonadati</taxon>
        <taxon>Bacteroidota</taxon>
        <taxon>Flavobacteriia</taxon>
        <taxon>Flavobacteriales</taxon>
        <taxon>Flavobacteriaceae</taxon>
        <taxon>Aquimarina</taxon>
    </lineage>
</organism>
<reference evidence="3" key="1">
    <citation type="submission" date="2021-01" db="EMBL/GenBank/DDBJ databases">
        <authorList>
            <person name="Zhong Y.L."/>
        </authorList>
    </citation>
    <scope>NUCLEOTIDE SEQUENCE</scope>
    <source>
        <strain evidence="3">KCTC 23302</strain>
    </source>
</reference>
<dbReference type="InterPro" id="IPR023346">
    <property type="entry name" value="Lysozyme-like_dom_sf"/>
</dbReference>
<dbReference type="InterPro" id="IPR008258">
    <property type="entry name" value="Transglycosylase_SLT_dom_1"/>
</dbReference>
<evidence type="ECO:0000313" key="3">
    <source>
        <dbReference type="EMBL" id="MBL0686081.1"/>
    </source>
</evidence>
<dbReference type="PANTHER" id="PTHR37423:SF2">
    <property type="entry name" value="MEMBRANE-BOUND LYTIC MUREIN TRANSGLYCOSYLASE C"/>
    <property type="match status" value="1"/>
</dbReference>
<dbReference type="AlphaFoldDB" id="A0A937DDI9"/>
<dbReference type="Proteomes" id="UP000651057">
    <property type="component" value="Unassembled WGS sequence"/>
</dbReference>
<dbReference type="CDD" id="cd16894">
    <property type="entry name" value="MltD-like"/>
    <property type="match status" value="1"/>
</dbReference>
<keyword evidence="4" id="KW-1185">Reference proteome</keyword>
<evidence type="ECO:0000313" key="4">
    <source>
        <dbReference type="Proteomes" id="UP000651057"/>
    </source>
</evidence>
<proteinExistence type="inferred from homology"/>
<dbReference type="RefSeq" id="WP_201924629.1">
    <property type="nucleotide sequence ID" value="NZ_BAABAX010000013.1"/>
</dbReference>
<evidence type="ECO:0000259" key="2">
    <source>
        <dbReference type="Pfam" id="PF01464"/>
    </source>
</evidence>
<dbReference type="SUPFAM" id="SSF53955">
    <property type="entry name" value="Lysozyme-like"/>
    <property type="match status" value="1"/>
</dbReference>
<comment type="similarity">
    <text evidence="1">Belongs to the transglycosylase Slt family.</text>
</comment>
<evidence type="ECO:0000256" key="1">
    <source>
        <dbReference type="ARBA" id="ARBA00007734"/>
    </source>
</evidence>
<dbReference type="Pfam" id="PF01464">
    <property type="entry name" value="SLT"/>
    <property type="match status" value="1"/>
</dbReference>
<comment type="caution">
    <text evidence="3">The sequence shown here is derived from an EMBL/GenBank/DDBJ whole genome shotgun (WGS) entry which is preliminary data.</text>
</comment>
<sequence>MEILRTLLIKLFLICCFAINGTSQEKIEIENRIEALNSINEIKVKLHPLVWNQIQKFSKRKSFPKTMGLAKFYFPLFKTKLKLYDLPEELKYLTIVESNLKTRATSKVGAQGLWQFMRPTGKSLGLYENQYINLFNDPVASTDAACRYLKQLYTQLGDWELALAAYNCGIGRIKRILKKTGKTTFWEIIQYLPEETRLYVPSFLAVQFLMNYYSDFGIKPYTFAIRYSDVRLNKAESDMRIDRSSFTNQREKNIFMFLNPHLKTLYIPKGTYYYSIKKPAIVDSRLILN</sequence>
<name>A0A937DDI9_9FLAO</name>
<gene>
    <name evidence="3" type="ORF">JJQ60_21315</name>
</gene>
<protein>
    <submittedName>
        <fullName evidence="3">Lytic transglycosylase domain-containing protein</fullName>
    </submittedName>
</protein>
<dbReference type="EMBL" id="JAERQJ010000017">
    <property type="protein sequence ID" value="MBL0686081.1"/>
    <property type="molecule type" value="Genomic_DNA"/>
</dbReference>
<dbReference type="PANTHER" id="PTHR37423">
    <property type="entry name" value="SOLUBLE LYTIC MUREIN TRANSGLYCOSYLASE-RELATED"/>
    <property type="match status" value="1"/>
</dbReference>